<proteinExistence type="predicted"/>
<dbReference type="Pfam" id="PF01693">
    <property type="entry name" value="Cauli_VI"/>
    <property type="match status" value="1"/>
</dbReference>
<gene>
    <name evidence="2" type="ORF">D9611_012824</name>
</gene>
<protein>
    <recommendedName>
        <fullName evidence="1">Ribonuclease H1 N-terminal domain-containing protein</fullName>
    </recommendedName>
</protein>
<comment type="caution">
    <text evidence="2">The sequence shown here is derived from an EMBL/GenBank/DDBJ whole genome shotgun (WGS) entry which is preliminary data.</text>
</comment>
<evidence type="ECO:0000313" key="2">
    <source>
        <dbReference type="EMBL" id="KAF5319838.1"/>
    </source>
</evidence>
<dbReference type="SUPFAM" id="SSF55658">
    <property type="entry name" value="L9 N-domain-like"/>
    <property type="match status" value="1"/>
</dbReference>
<evidence type="ECO:0000259" key="1">
    <source>
        <dbReference type="Pfam" id="PF01693"/>
    </source>
</evidence>
<evidence type="ECO:0000313" key="3">
    <source>
        <dbReference type="Proteomes" id="UP000541558"/>
    </source>
</evidence>
<reference evidence="2 3" key="1">
    <citation type="journal article" date="2020" name="ISME J.">
        <title>Uncovering the hidden diversity of litter-decomposition mechanisms in mushroom-forming fungi.</title>
        <authorList>
            <person name="Floudas D."/>
            <person name="Bentzer J."/>
            <person name="Ahren D."/>
            <person name="Johansson T."/>
            <person name="Persson P."/>
            <person name="Tunlid A."/>
        </authorList>
    </citation>
    <scope>NUCLEOTIDE SEQUENCE [LARGE SCALE GENOMIC DNA]</scope>
    <source>
        <strain evidence="2 3">CBS 175.51</strain>
    </source>
</reference>
<dbReference type="OrthoDB" id="10657356at2759"/>
<keyword evidence="3" id="KW-1185">Reference proteome</keyword>
<name>A0A8H5BCC3_9AGAR</name>
<feature type="domain" description="Ribonuclease H1 N-terminal" evidence="1">
    <location>
        <begin position="277"/>
        <end position="318"/>
    </location>
</feature>
<dbReference type="EMBL" id="JAACJK010000173">
    <property type="protein sequence ID" value="KAF5319838.1"/>
    <property type="molecule type" value="Genomic_DNA"/>
</dbReference>
<accession>A0A8H5BCC3</accession>
<dbReference type="InterPro" id="IPR009027">
    <property type="entry name" value="Ribosomal_bL9/RNase_H1_N"/>
</dbReference>
<dbReference type="InterPro" id="IPR011320">
    <property type="entry name" value="RNase_H1_N"/>
</dbReference>
<dbReference type="InterPro" id="IPR037056">
    <property type="entry name" value="RNase_H1_N_sf"/>
</dbReference>
<dbReference type="AlphaFoldDB" id="A0A8H5BCC3"/>
<dbReference type="Proteomes" id="UP000541558">
    <property type="component" value="Unassembled WGS sequence"/>
</dbReference>
<sequence length="332" mass="33001">MTHSTSVSTDSKGKARAPLELNWSMQDLLSTLIAAIDERHGMLGNYGDDGLVPTPCPSCMGTGVVLVVETVPSTPVKGEATLVNLGSDDLAVTDEGADNVDNNIAGEATLVNLGSDDLAVTDEGADNVDNNIAVAVGASASGSATSAISAAGANIPTPSPAPAAPTAPATAPVVITAIAPAIAPVTPAIAPAIAPVTPAIAPAIAPVTPAIAPAIAPVTPAIAPAIAPVTPANPAPAVQPVQLPEVSVLAPGSNSIFGTPPPAPENALFTGPTQDRIYCITKGRRVGVVSGWGTCSHLVVGVPGSSYARHATLLEAYQAYVKDYNSQSVAYI</sequence>
<dbReference type="Gene3D" id="3.40.970.10">
    <property type="entry name" value="Ribonuclease H1, N-terminal domain"/>
    <property type="match status" value="1"/>
</dbReference>
<organism evidence="2 3">
    <name type="scientific">Ephemerocybe angulata</name>
    <dbReference type="NCBI Taxonomy" id="980116"/>
    <lineage>
        <taxon>Eukaryota</taxon>
        <taxon>Fungi</taxon>
        <taxon>Dikarya</taxon>
        <taxon>Basidiomycota</taxon>
        <taxon>Agaricomycotina</taxon>
        <taxon>Agaricomycetes</taxon>
        <taxon>Agaricomycetidae</taxon>
        <taxon>Agaricales</taxon>
        <taxon>Agaricineae</taxon>
        <taxon>Psathyrellaceae</taxon>
        <taxon>Ephemerocybe</taxon>
    </lineage>
</organism>